<dbReference type="RefSeq" id="WP_149110550.1">
    <property type="nucleotide sequence ID" value="NZ_CP042425.1"/>
</dbReference>
<dbReference type="Proteomes" id="UP000324974">
    <property type="component" value="Chromosome"/>
</dbReference>
<organism evidence="1 2">
    <name type="scientific">Limnoglobus roseus</name>
    <dbReference type="NCBI Taxonomy" id="2598579"/>
    <lineage>
        <taxon>Bacteria</taxon>
        <taxon>Pseudomonadati</taxon>
        <taxon>Planctomycetota</taxon>
        <taxon>Planctomycetia</taxon>
        <taxon>Gemmatales</taxon>
        <taxon>Gemmataceae</taxon>
        <taxon>Limnoglobus</taxon>
    </lineage>
</organism>
<evidence type="ECO:0000313" key="2">
    <source>
        <dbReference type="Proteomes" id="UP000324974"/>
    </source>
</evidence>
<keyword evidence="2" id="KW-1185">Reference proteome</keyword>
<sequence length="254" mass="27924">MITIRPEQYETFEKKAHQDFEDELVAHLKQFSPKHAAGVGDEGLRKLIRTGLRNARHYGFKCRGSLRFYVECQVMFGHEFHADPLLPWAGREFGKKGWGDELARADAIHAVAMEYRKAVVGEKDAIELAAIRRLVKKPPVEWVGGDPSDATTRQILGDLYPEKIAQAPPDAVSAVVARGKQAAATNQLPAVGGGRVMAGLMVAFGHGVLADPQFPWIMANLAQTRGQSPEDRLKSLGLRTLAYLSDGLASVERE</sequence>
<dbReference type="AlphaFoldDB" id="A0A5C1AAL2"/>
<dbReference type="EMBL" id="CP042425">
    <property type="protein sequence ID" value="QEL15770.1"/>
    <property type="molecule type" value="Genomic_DNA"/>
</dbReference>
<accession>A0A5C1AAL2</accession>
<name>A0A5C1AAL2_9BACT</name>
<dbReference type="KEGG" id="lrs:PX52LOC_02706"/>
<reference evidence="2" key="1">
    <citation type="submission" date="2019-08" db="EMBL/GenBank/DDBJ databases">
        <title>Limnoglobus roseus gen. nov., sp. nov., a novel freshwater planctomycete with a giant genome from the family Gemmataceae.</title>
        <authorList>
            <person name="Kulichevskaya I.S."/>
            <person name="Naumoff D.G."/>
            <person name="Miroshnikov K."/>
            <person name="Ivanova A."/>
            <person name="Philippov D.A."/>
            <person name="Hakobyan A."/>
            <person name="Rijpstra I.C."/>
            <person name="Sinninghe Damste J.S."/>
            <person name="Liesack W."/>
            <person name="Dedysh S.N."/>
        </authorList>
    </citation>
    <scope>NUCLEOTIDE SEQUENCE [LARGE SCALE GENOMIC DNA]</scope>
    <source>
        <strain evidence="2">PX52</strain>
    </source>
</reference>
<evidence type="ECO:0000313" key="1">
    <source>
        <dbReference type="EMBL" id="QEL15770.1"/>
    </source>
</evidence>
<proteinExistence type="predicted"/>
<protein>
    <submittedName>
        <fullName evidence="1">Uncharacterized protein</fullName>
    </submittedName>
</protein>
<gene>
    <name evidence="1" type="ORF">PX52LOC_02706</name>
</gene>
<dbReference type="OrthoDB" id="5504085at2"/>